<gene>
    <name evidence="1" type="ORF">D0Y65_028537</name>
</gene>
<dbReference type="AlphaFoldDB" id="A0A445IUR0"/>
<keyword evidence="2" id="KW-1185">Reference proteome</keyword>
<protein>
    <submittedName>
        <fullName evidence="1">Uncharacterized protein</fullName>
    </submittedName>
</protein>
<evidence type="ECO:0000313" key="1">
    <source>
        <dbReference type="EMBL" id="RZB89831.1"/>
    </source>
</evidence>
<accession>A0A445IUR0</accession>
<dbReference type="Proteomes" id="UP000289340">
    <property type="component" value="Chromosome 10"/>
</dbReference>
<sequence>MLVCWDVLEYCTESSSIQLHSQLSVLARSSPVRSSTVAQNNVFFTSSFPNSIAHKLDDLTFLLWRQHVEPVIKSHRLQRFVANPQIPLRFLFEEDRESGIENPAYEAWEQQD</sequence>
<organism evidence="1 2">
    <name type="scientific">Glycine soja</name>
    <name type="common">Wild soybean</name>
    <dbReference type="NCBI Taxonomy" id="3848"/>
    <lineage>
        <taxon>Eukaryota</taxon>
        <taxon>Viridiplantae</taxon>
        <taxon>Streptophyta</taxon>
        <taxon>Embryophyta</taxon>
        <taxon>Tracheophyta</taxon>
        <taxon>Spermatophyta</taxon>
        <taxon>Magnoliopsida</taxon>
        <taxon>eudicotyledons</taxon>
        <taxon>Gunneridae</taxon>
        <taxon>Pentapetalae</taxon>
        <taxon>rosids</taxon>
        <taxon>fabids</taxon>
        <taxon>Fabales</taxon>
        <taxon>Fabaceae</taxon>
        <taxon>Papilionoideae</taxon>
        <taxon>50 kb inversion clade</taxon>
        <taxon>NPAAA clade</taxon>
        <taxon>indigoferoid/millettioid clade</taxon>
        <taxon>Phaseoleae</taxon>
        <taxon>Glycine</taxon>
        <taxon>Glycine subgen. Soja</taxon>
    </lineage>
</organism>
<evidence type="ECO:0000313" key="2">
    <source>
        <dbReference type="Proteomes" id="UP000289340"/>
    </source>
</evidence>
<name>A0A445IUR0_GLYSO</name>
<dbReference type="EMBL" id="QZWG01000010">
    <property type="protein sequence ID" value="RZB89831.1"/>
    <property type="molecule type" value="Genomic_DNA"/>
</dbReference>
<comment type="caution">
    <text evidence="1">The sequence shown here is derived from an EMBL/GenBank/DDBJ whole genome shotgun (WGS) entry which is preliminary data.</text>
</comment>
<proteinExistence type="predicted"/>
<reference evidence="1 2" key="1">
    <citation type="submission" date="2018-09" db="EMBL/GenBank/DDBJ databases">
        <title>A high-quality reference genome of wild soybean provides a powerful tool to mine soybean genomes.</title>
        <authorList>
            <person name="Xie M."/>
            <person name="Chung C.Y.L."/>
            <person name="Li M.-W."/>
            <person name="Wong F.-L."/>
            <person name="Chan T.-F."/>
            <person name="Lam H.-M."/>
        </authorList>
    </citation>
    <scope>NUCLEOTIDE SEQUENCE [LARGE SCALE GENOMIC DNA]</scope>
    <source>
        <strain evidence="2">cv. W05</strain>
        <tissue evidence="1">Hypocotyl of etiolated seedlings</tissue>
    </source>
</reference>